<feature type="compositionally biased region" description="Polar residues" evidence="1">
    <location>
        <begin position="78"/>
        <end position="102"/>
    </location>
</feature>
<evidence type="ECO:0000313" key="3">
    <source>
        <dbReference type="Proteomes" id="UP000765509"/>
    </source>
</evidence>
<sequence>MEHGQQEVQPRIPLGRTWSKLTEYISQRNRLQRPYVNDQRLESHLEVQTPGGENKKDKGESSHYPSYRRNADPDRTYSDSFRLTRTRPNQLSSGLTPFRNQKISGQESPFFTILGSSQEKTRIQWKTQALFQQKKERVRPTDPEAFELGERSTQEPEIVVHNSRLSSLIHKNINPHSD</sequence>
<protein>
    <submittedName>
        <fullName evidence="2">Uncharacterized protein</fullName>
    </submittedName>
</protein>
<proteinExistence type="predicted"/>
<dbReference type="Proteomes" id="UP000765509">
    <property type="component" value="Unassembled WGS sequence"/>
</dbReference>
<comment type="caution">
    <text evidence="2">The sequence shown here is derived from an EMBL/GenBank/DDBJ whole genome shotgun (WGS) entry which is preliminary data.</text>
</comment>
<reference evidence="2" key="1">
    <citation type="submission" date="2021-03" db="EMBL/GenBank/DDBJ databases">
        <title>Draft genome sequence of rust myrtle Austropuccinia psidii MF-1, a brazilian biotype.</title>
        <authorList>
            <person name="Quecine M.C."/>
            <person name="Pachon D.M.R."/>
            <person name="Bonatelli M.L."/>
            <person name="Correr F.H."/>
            <person name="Franceschini L.M."/>
            <person name="Leite T.F."/>
            <person name="Margarido G.R.A."/>
            <person name="Almeida C.A."/>
            <person name="Ferrarezi J.A."/>
            <person name="Labate C.A."/>
        </authorList>
    </citation>
    <scope>NUCLEOTIDE SEQUENCE</scope>
    <source>
        <strain evidence="2">MF-1</strain>
    </source>
</reference>
<name>A0A9Q3FTK7_9BASI</name>
<evidence type="ECO:0000313" key="2">
    <source>
        <dbReference type="EMBL" id="MBW0543201.1"/>
    </source>
</evidence>
<keyword evidence="3" id="KW-1185">Reference proteome</keyword>
<feature type="region of interest" description="Disordered" evidence="1">
    <location>
        <begin position="31"/>
        <end position="102"/>
    </location>
</feature>
<evidence type="ECO:0000256" key="1">
    <source>
        <dbReference type="SAM" id="MobiDB-lite"/>
    </source>
</evidence>
<feature type="compositionally biased region" description="Basic and acidic residues" evidence="1">
    <location>
        <begin position="134"/>
        <end position="154"/>
    </location>
</feature>
<dbReference type="AlphaFoldDB" id="A0A9Q3FTK7"/>
<accession>A0A9Q3FTK7</accession>
<dbReference type="EMBL" id="AVOT02047954">
    <property type="protein sequence ID" value="MBW0543201.1"/>
    <property type="molecule type" value="Genomic_DNA"/>
</dbReference>
<gene>
    <name evidence="2" type="ORF">O181_082916</name>
</gene>
<organism evidence="2 3">
    <name type="scientific">Austropuccinia psidii MF-1</name>
    <dbReference type="NCBI Taxonomy" id="1389203"/>
    <lineage>
        <taxon>Eukaryota</taxon>
        <taxon>Fungi</taxon>
        <taxon>Dikarya</taxon>
        <taxon>Basidiomycota</taxon>
        <taxon>Pucciniomycotina</taxon>
        <taxon>Pucciniomycetes</taxon>
        <taxon>Pucciniales</taxon>
        <taxon>Sphaerophragmiaceae</taxon>
        <taxon>Austropuccinia</taxon>
    </lineage>
</organism>
<feature type="region of interest" description="Disordered" evidence="1">
    <location>
        <begin position="134"/>
        <end position="157"/>
    </location>
</feature>